<protein>
    <submittedName>
        <fullName evidence="1">Uncharacterized protein</fullName>
    </submittedName>
</protein>
<evidence type="ECO:0000313" key="1">
    <source>
        <dbReference type="EMBL" id="TVU31735.1"/>
    </source>
</evidence>
<keyword evidence="2" id="KW-1185">Reference proteome</keyword>
<dbReference type="Gramene" id="TVU31735">
    <property type="protein sequence ID" value="TVU31735"/>
    <property type="gene ID" value="EJB05_23433"/>
</dbReference>
<dbReference type="EMBL" id="RWGY01000011">
    <property type="protein sequence ID" value="TVU31735.1"/>
    <property type="molecule type" value="Genomic_DNA"/>
</dbReference>
<evidence type="ECO:0000313" key="2">
    <source>
        <dbReference type="Proteomes" id="UP000324897"/>
    </source>
</evidence>
<name>A0A5J9V711_9POAL</name>
<organism evidence="1 2">
    <name type="scientific">Eragrostis curvula</name>
    <name type="common">weeping love grass</name>
    <dbReference type="NCBI Taxonomy" id="38414"/>
    <lineage>
        <taxon>Eukaryota</taxon>
        <taxon>Viridiplantae</taxon>
        <taxon>Streptophyta</taxon>
        <taxon>Embryophyta</taxon>
        <taxon>Tracheophyta</taxon>
        <taxon>Spermatophyta</taxon>
        <taxon>Magnoliopsida</taxon>
        <taxon>Liliopsida</taxon>
        <taxon>Poales</taxon>
        <taxon>Poaceae</taxon>
        <taxon>PACMAD clade</taxon>
        <taxon>Chloridoideae</taxon>
        <taxon>Eragrostideae</taxon>
        <taxon>Eragrostidinae</taxon>
        <taxon>Eragrostis</taxon>
    </lineage>
</organism>
<gene>
    <name evidence="1" type="ORF">EJB05_23433</name>
</gene>
<comment type="caution">
    <text evidence="1">The sequence shown here is derived from an EMBL/GenBank/DDBJ whole genome shotgun (WGS) entry which is preliminary data.</text>
</comment>
<reference evidence="1 2" key="1">
    <citation type="journal article" date="2019" name="Sci. Rep.">
        <title>A high-quality genome of Eragrostis curvula grass provides insights into Poaceae evolution and supports new strategies to enhance forage quality.</title>
        <authorList>
            <person name="Carballo J."/>
            <person name="Santos B.A.C.M."/>
            <person name="Zappacosta D."/>
            <person name="Garbus I."/>
            <person name="Selva J.P."/>
            <person name="Gallo C.A."/>
            <person name="Diaz A."/>
            <person name="Albertini E."/>
            <person name="Caccamo M."/>
            <person name="Echenique V."/>
        </authorList>
    </citation>
    <scope>NUCLEOTIDE SEQUENCE [LARGE SCALE GENOMIC DNA]</scope>
    <source>
        <strain evidence="2">cv. Victoria</strain>
        <tissue evidence="1">Leaf</tissue>
    </source>
</reference>
<dbReference type="OrthoDB" id="671853at2759"/>
<dbReference type="AlphaFoldDB" id="A0A5J9V711"/>
<dbReference type="Proteomes" id="UP000324897">
    <property type="component" value="Chromosome 1"/>
</dbReference>
<proteinExistence type="predicted"/>
<sequence>MHGVINKPYSMCTPFVKVTPEAKSFQPVENDMIVNILPTTTVKLKDSNDIPRYRVALYIEPFEETKTQFGLSKIRDIV</sequence>
<feature type="non-terminal residue" evidence="1">
    <location>
        <position position="78"/>
    </location>
</feature>
<accession>A0A5J9V711</accession>